<dbReference type="Gene3D" id="2.40.30.170">
    <property type="match status" value="1"/>
</dbReference>
<comment type="similarity">
    <text evidence="1">Belongs to the membrane fusion protein (MFP) (TC 8.A.1) family.</text>
</comment>
<evidence type="ECO:0000259" key="5">
    <source>
        <dbReference type="Pfam" id="PF25954"/>
    </source>
</evidence>
<evidence type="ECO:0000256" key="2">
    <source>
        <dbReference type="SAM" id="Coils"/>
    </source>
</evidence>
<name>A0ABS4KVX5_9CLOT</name>
<dbReference type="Pfam" id="PF25881">
    <property type="entry name" value="HH_YBHG"/>
    <property type="match status" value="1"/>
</dbReference>
<dbReference type="NCBIfam" id="TIGR01730">
    <property type="entry name" value="RND_mfp"/>
    <property type="match status" value="1"/>
</dbReference>
<dbReference type="Gene3D" id="2.40.50.100">
    <property type="match status" value="2"/>
</dbReference>
<comment type="caution">
    <text evidence="7">The sequence shown here is derived from an EMBL/GenBank/DDBJ whole genome shotgun (WGS) entry which is preliminary data.</text>
</comment>
<feature type="transmembrane region" description="Helical" evidence="3">
    <location>
        <begin position="20"/>
        <end position="38"/>
    </location>
</feature>
<organism evidence="7 8">
    <name type="scientific">Clostridium algifaecis</name>
    <dbReference type="NCBI Taxonomy" id="1472040"/>
    <lineage>
        <taxon>Bacteria</taxon>
        <taxon>Bacillati</taxon>
        <taxon>Bacillota</taxon>
        <taxon>Clostridia</taxon>
        <taxon>Eubacteriales</taxon>
        <taxon>Clostridiaceae</taxon>
        <taxon>Clostridium</taxon>
    </lineage>
</organism>
<sequence>MRFKKIAFTKDIFKNNIGKIICILLAVLAIAAIVHNTIKNKKITSQSDIKNVKVIQPQLGSLSTTVDYSGKLAADKTVSLSPKTPGKVQTLNVKVGSAVKSGDVLFTLDSSTLNAQLAQQQASVDSANANLNKTQSSGVEQPVVQAEQTLETAQINYNDALTNYNRTQKLYSSGASPKQDLDNAKTKLDTASANVSAAQQNLNLVQDKVGPESVQAAQAQVAQAQAGVNSVQVQINDNTIKAPISGVVSAVNIHEGEISSSTQPCVTIIDSSSIMAETDVPDSMLSKIKVGQSIPITITSLSNKKLTGTIDTIDPDADSKTQQYLVKIKIPNTDGTLKSGMFSKVSFPDQNKDNVMTVPNEAIKVENGVSYLFIVRNNKIKKISIDTGLSNDKVTEVISSKIDNQDNIVPEGQTFLNDGDKVKILY</sequence>
<gene>
    <name evidence="7" type="ORF">J2Z42_002920</name>
</gene>
<evidence type="ECO:0000256" key="3">
    <source>
        <dbReference type="SAM" id="Phobius"/>
    </source>
</evidence>
<evidence type="ECO:0000313" key="7">
    <source>
        <dbReference type="EMBL" id="MBP2034185.1"/>
    </source>
</evidence>
<keyword evidence="2" id="KW-0175">Coiled coil</keyword>
<dbReference type="Gene3D" id="2.40.420.20">
    <property type="match status" value="1"/>
</dbReference>
<dbReference type="InterPro" id="IPR059052">
    <property type="entry name" value="HH_YbhG-like"/>
</dbReference>
<dbReference type="InterPro" id="IPR058792">
    <property type="entry name" value="Beta-barrel_RND_2"/>
</dbReference>
<dbReference type="Pfam" id="PF25989">
    <property type="entry name" value="YknX_C"/>
    <property type="match status" value="1"/>
</dbReference>
<dbReference type="Gene3D" id="1.10.287.470">
    <property type="entry name" value="Helix hairpin bin"/>
    <property type="match status" value="3"/>
</dbReference>
<feature type="domain" description="CusB-like beta-barrel" evidence="5">
    <location>
        <begin position="277"/>
        <end position="349"/>
    </location>
</feature>
<evidence type="ECO:0000259" key="4">
    <source>
        <dbReference type="Pfam" id="PF25881"/>
    </source>
</evidence>
<dbReference type="SUPFAM" id="SSF111369">
    <property type="entry name" value="HlyD-like secretion proteins"/>
    <property type="match status" value="3"/>
</dbReference>
<dbReference type="PANTHER" id="PTHR30469:SF33">
    <property type="entry name" value="SLR1207 PROTEIN"/>
    <property type="match status" value="1"/>
</dbReference>
<reference evidence="7 8" key="1">
    <citation type="submission" date="2021-03" db="EMBL/GenBank/DDBJ databases">
        <title>Genomic Encyclopedia of Type Strains, Phase IV (KMG-IV): sequencing the most valuable type-strain genomes for metagenomic binning, comparative biology and taxonomic classification.</title>
        <authorList>
            <person name="Goeker M."/>
        </authorList>
    </citation>
    <scope>NUCLEOTIDE SEQUENCE [LARGE SCALE GENOMIC DNA]</scope>
    <source>
        <strain evidence="7 8">DSM 28783</strain>
    </source>
</reference>
<feature type="domain" description="YknX-like C-terminal permuted SH3-like" evidence="6">
    <location>
        <begin position="355"/>
        <end position="424"/>
    </location>
</feature>
<protein>
    <submittedName>
        <fullName evidence="7">Multidrug efflux pump subunit AcrA (Membrane-fusion protein)</fullName>
    </submittedName>
</protein>
<dbReference type="EMBL" id="JAGGLM010000039">
    <property type="protein sequence ID" value="MBP2034185.1"/>
    <property type="molecule type" value="Genomic_DNA"/>
</dbReference>
<proteinExistence type="inferred from homology"/>
<keyword evidence="3" id="KW-0812">Transmembrane</keyword>
<dbReference type="PANTHER" id="PTHR30469">
    <property type="entry name" value="MULTIDRUG RESISTANCE PROTEIN MDTA"/>
    <property type="match status" value="1"/>
</dbReference>
<dbReference type="InterPro" id="IPR058637">
    <property type="entry name" value="YknX-like_C"/>
</dbReference>
<dbReference type="Proteomes" id="UP001519307">
    <property type="component" value="Unassembled WGS sequence"/>
</dbReference>
<keyword evidence="3" id="KW-1133">Transmembrane helix</keyword>
<evidence type="ECO:0000256" key="1">
    <source>
        <dbReference type="ARBA" id="ARBA00009477"/>
    </source>
</evidence>
<dbReference type="RefSeq" id="WP_245331639.1">
    <property type="nucleotide sequence ID" value="NZ_JAGGLM010000039.1"/>
</dbReference>
<feature type="coiled-coil region" evidence="2">
    <location>
        <begin position="143"/>
        <end position="208"/>
    </location>
</feature>
<keyword evidence="3" id="KW-0472">Membrane</keyword>
<evidence type="ECO:0000313" key="8">
    <source>
        <dbReference type="Proteomes" id="UP001519307"/>
    </source>
</evidence>
<dbReference type="Pfam" id="PF25954">
    <property type="entry name" value="Beta-barrel_RND_2"/>
    <property type="match status" value="1"/>
</dbReference>
<keyword evidence="8" id="KW-1185">Reference proteome</keyword>
<dbReference type="InterPro" id="IPR006143">
    <property type="entry name" value="RND_pump_MFP"/>
</dbReference>
<accession>A0ABS4KVX5</accession>
<feature type="domain" description="YbhG-like alpha-helical hairpin" evidence="4">
    <location>
        <begin position="108"/>
        <end position="237"/>
    </location>
</feature>
<evidence type="ECO:0000259" key="6">
    <source>
        <dbReference type="Pfam" id="PF25989"/>
    </source>
</evidence>